<dbReference type="InterPro" id="IPR002792">
    <property type="entry name" value="TRAM_dom"/>
</dbReference>
<dbReference type="InterPro" id="IPR030391">
    <property type="entry name" value="MeTrfase_TrmA_CS"/>
</dbReference>
<evidence type="ECO:0000259" key="6">
    <source>
        <dbReference type="PROSITE" id="PS50926"/>
    </source>
</evidence>
<dbReference type="Gene3D" id="2.40.50.140">
    <property type="entry name" value="Nucleic acid-binding proteins"/>
    <property type="match status" value="1"/>
</dbReference>
<reference evidence="7" key="1">
    <citation type="submission" date="2022-06" db="EMBL/GenBank/DDBJ databases">
        <title>Genomic Encyclopedia of Archaeal and Bacterial Type Strains, Phase II (KMG-II): from individual species to whole genera.</title>
        <authorList>
            <person name="Goeker M."/>
        </authorList>
    </citation>
    <scope>NUCLEOTIDE SEQUENCE</scope>
    <source>
        <strain evidence="7">DSM 43935</strain>
    </source>
</reference>
<evidence type="ECO:0000256" key="5">
    <source>
        <dbReference type="SAM" id="MobiDB-lite"/>
    </source>
</evidence>
<protein>
    <submittedName>
        <fullName evidence="7">tRNA/tmRNA/rRNA uracil-C5-methylase, TrmA/RlmC/RlmD family</fullName>
    </submittedName>
</protein>
<dbReference type="EMBL" id="JAMTCK010000013">
    <property type="protein sequence ID" value="MCP2168318.1"/>
    <property type="molecule type" value="Genomic_DNA"/>
</dbReference>
<dbReference type="Proteomes" id="UP001206128">
    <property type="component" value="Unassembled WGS sequence"/>
</dbReference>
<evidence type="ECO:0000256" key="4">
    <source>
        <dbReference type="PROSITE-ProRule" id="PRU01024"/>
    </source>
</evidence>
<dbReference type="Pfam" id="PF01938">
    <property type="entry name" value="TRAM"/>
    <property type="match status" value="1"/>
</dbReference>
<evidence type="ECO:0000256" key="2">
    <source>
        <dbReference type="ARBA" id="ARBA00022679"/>
    </source>
</evidence>
<dbReference type="PANTHER" id="PTHR11061:SF30">
    <property type="entry name" value="TRNA (URACIL(54)-C(5))-METHYLTRANSFERASE"/>
    <property type="match status" value="1"/>
</dbReference>
<dbReference type="AlphaFoldDB" id="A0AAE3GIM7"/>
<dbReference type="InterPro" id="IPR029063">
    <property type="entry name" value="SAM-dependent_MTases_sf"/>
</dbReference>
<sequence length="427" mass="45464">MTEKTDWTGRRFETEVGPVAHGGHCVARVAGRVVFVRHALPGERVVVLVTEDRGGSYCRADAVEVLTASPDRVAPPCPFAAPELGTRRCGGCDWQHAAWPAQRELKAAVVAEQLHRLAGVDRPVEVEPLPGGPLGWRTRTRLAVDRAGRPGLRVHRSHQVLAVDHCPITVPGALDEVLERRWTPGGEVEVTRDANGHNHVSELRPERGGRPGGGSRAGGRTAARATPHRVSGGDVAEERAAGRTWRVAAHGFWQVHPAAADVLARTVGQWAEAPAGGCAWDLYGGVGLFAAVLADQVGRDGAVLLVESSRRAVADAERNLADLPQVRAHADRVERALASAELTGPGSAWASPDVVVLDPPRKGAGHAVVDAVAGRAPARVVYVACDPAALARDVARFGEHGYRLTELRAFDAFPMTHHVECVALLTR</sequence>
<dbReference type="RefSeq" id="WP_253776040.1">
    <property type="nucleotide sequence ID" value="NZ_JAMTCK010000013.1"/>
</dbReference>
<dbReference type="Gene3D" id="3.40.50.150">
    <property type="entry name" value="Vaccinia Virus protein VP39"/>
    <property type="match status" value="2"/>
</dbReference>
<evidence type="ECO:0000256" key="1">
    <source>
        <dbReference type="ARBA" id="ARBA00022603"/>
    </source>
</evidence>
<keyword evidence="2 4" id="KW-0808">Transferase</keyword>
<organism evidence="7 8">
    <name type="scientific">Goodfellowiella coeruleoviolacea</name>
    <dbReference type="NCBI Taxonomy" id="334858"/>
    <lineage>
        <taxon>Bacteria</taxon>
        <taxon>Bacillati</taxon>
        <taxon>Actinomycetota</taxon>
        <taxon>Actinomycetes</taxon>
        <taxon>Pseudonocardiales</taxon>
        <taxon>Pseudonocardiaceae</taxon>
        <taxon>Goodfellowiella</taxon>
    </lineage>
</organism>
<feature type="domain" description="TRAM" evidence="6">
    <location>
        <begin position="5"/>
        <end position="64"/>
    </location>
</feature>
<proteinExistence type="inferred from homology"/>
<dbReference type="PROSITE" id="PS50926">
    <property type="entry name" value="TRAM"/>
    <property type="match status" value="1"/>
</dbReference>
<dbReference type="SUPFAM" id="SSF53335">
    <property type="entry name" value="S-adenosyl-L-methionine-dependent methyltransferases"/>
    <property type="match status" value="1"/>
</dbReference>
<gene>
    <name evidence="7" type="ORF">LX83_005196</name>
</gene>
<dbReference type="Gene3D" id="2.40.50.1070">
    <property type="match status" value="1"/>
</dbReference>
<feature type="compositionally biased region" description="Basic and acidic residues" evidence="5">
    <location>
        <begin position="189"/>
        <end position="209"/>
    </location>
</feature>
<dbReference type="InterPro" id="IPR012340">
    <property type="entry name" value="NA-bd_OB-fold"/>
</dbReference>
<evidence type="ECO:0000313" key="7">
    <source>
        <dbReference type="EMBL" id="MCP2168318.1"/>
    </source>
</evidence>
<feature type="binding site" evidence="4">
    <location>
        <position position="254"/>
    </location>
    <ligand>
        <name>S-adenosyl-L-methionine</name>
        <dbReference type="ChEBI" id="CHEBI:59789"/>
    </ligand>
</feature>
<dbReference type="SUPFAM" id="SSF50249">
    <property type="entry name" value="Nucleic acid-binding proteins"/>
    <property type="match status" value="1"/>
</dbReference>
<keyword evidence="3 4" id="KW-0949">S-adenosyl-L-methionine</keyword>
<keyword evidence="8" id="KW-1185">Reference proteome</keyword>
<dbReference type="Pfam" id="PF05958">
    <property type="entry name" value="tRNA_U5-meth_tr"/>
    <property type="match status" value="1"/>
</dbReference>
<feature type="compositionally biased region" description="Low complexity" evidence="5">
    <location>
        <begin position="218"/>
        <end position="229"/>
    </location>
</feature>
<keyword evidence="1 4" id="KW-0489">Methyltransferase</keyword>
<dbReference type="InterPro" id="IPR010280">
    <property type="entry name" value="U5_MeTrfase_fam"/>
</dbReference>
<dbReference type="PROSITE" id="PS51687">
    <property type="entry name" value="SAM_MT_RNA_M5U"/>
    <property type="match status" value="1"/>
</dbReference>
<feature type="region of interest" description="Disordered" evidence="5">
    <location>
        <begin position="189"/>
        <end position="235"/>
    </location>
</feature>
<evidence type="ECO:0000256" key="3">
    <source>
        <dbReference type="ARBA" id="ARBA00022691"/>
    </source>
</evidence>
<evidence type="ECO:0000313" key="8">
    <source>
        <dbReference type="Proteomes" id="UP001206128"/>
    </source>
</evidence>
<dbReference type="PANTHER" id="PTHR11061">
    <property type="entry name" value="RNA M5U METHYLTRANSFERASE"/>
    <property type="match status" value="1"/>
</dbReference>
<comment type="caution">
    <text evidence="7">The sequence shown here is derived from an EMBL/GenBank/DDBJ whole genome shotgun (WGS) entry which is preliminary data.</text>
</comment>
<comment type="similarity">
    <text evidence="4">Belongs to the class I-like SAM-binding methyltransferase superfamily. RNA M5U methyltransferase family.</text>
</comment>
<dbReference type="GO" id="GO:0070475">
    <property type="term" value="P:rRNA base methylation"/>
    <property type="evidence" value="ECO:0007669"/>
    <property type="project" value="TreeGrafter"/>
</dbReference>
<dbReference type="PROSITE" id="PS01231">
    <property type="entry name" value="TRMA_2"/>
    <property type="match status" value="1"/>
</dbReference>
<name>A0AAE3GIM7_9PSEU</name>
<feature type="binding site" evidence="4">
    <location>
        <position position="358"/>
    </location>
    <ligand>
        <name>S-adenosyl-L-methionine</name>
        <dbReference type="ChEBI" id="CHEBI:59789"/>
    </ligand>
</feature>
<dbReference type="GO" id="GO:0070041">
    <property type="term" value="F:rRNA (uridine-C5-)-methyltransferase activity"/>
    <property type="evidence" value="ECO:0007669"/>
    <property type="project" value="TreeGrafter"/>
</dbReference>
<accession>A0AAE3GIM7</accession>
<feature type="binding site" evidence="4">
    <location>
        <position position="283"/>
    </location>
    <ligand>
        <name>S-adenosyl-L-methionine</name>
        <dbReference type="ChEBI" id="CHEBI:59789"/>
    </ligand>
</feature>
<feature type="binding site" evidence="4">
    <location>
        <position position="307"/>
    </location>
    <ligand>
        <name>S-adenosyl-L-methionine</name>
        <dbReference type="ChEBI" id="CHEBI:59789"/>
    </ligand>
</feature>
<feature type="active site" description="Nucleophile" evidence="4">
    <location>
        <position position="385"/>
    </location>
</feature>